<protein>
    <submittedName>
        <fullName evidence="1">29107_t:CDS:1</fullName>
    </submittedName>
</protein>
<gene>
    <name evidence="1" type="ORF">RPERSI_LOCUS8860</name>
</gene>
<comment type="caution">
    <text evidence="1">The sequence shown here is derived from an EMBL/GenBank/DDBJ whole genome shotgun (WGS) entry which is preliminary data.</text>
</comment>
<organism evidence="1 2">
    <name type="scientific">Racocetra persica</name>
    <dbReference type="NCBI Taxonomy" id="160502"/>
    <lineage>
        <taxon>Eukaryota</taxon>
        <taxon>Fungi</taxon>
        <taxon>Fungi incertae sedis</taxon>
        <taxon>Mucoromycota</taxon>
        <taxon>Glomeromycotina</taxon>
        <taxon>Glomeromycetes</taxon>
        <taxon>Diversisporales</taxon>
        <taxon>Gigasporaceae</taxon>
        <taxon>Racocetra</taxon>
    </lineage>
</organism>
<evidence type="ECO:0000313" key="1">
    <source>
        <dbReference type="EMBL" id="CAG8675220.1"/>
    </source>
</evidence>
<dbReference type="EMBL" id="CAJVQC010016298">
    <property type="protein sequence ID" value="CAG8675220.1"/>
    <property type="molecule type" value="Genomic_DNA"/>
</dbReference>
<keyword evidence="2" id="KW-1185">Reference proteome</keyword>
<sequence length="115" mass="13659">MKNLGVNQLIPLIIVLKAKGLQSKKESSILQKLIIYSFRKKTKGQTFQKSDVLKWTWEEFKQKTFLQFEKNELNLLEKSVLLPKDIDDRKKWLIQQFKKTGMLFIDEEKEKSQQG</sequence>
<dbReference type="Proteomes" id="UP000789920">
    <property type="component" value="Unassembled WGS sequence"/>
</dbReference>
<evidence type="ECO:0000313" key="2">
    <source>
        <dbReference type="Proteomes" id="UP000789920"/>
    </source>
</evidence>
<name>A0ACA9NSR9_9GLOM</name>
<reference evidence="1" key="1">
    <citation type="submission" date="2021-06" db="EMBL/GenBank/DDBJ databases">
        <authorList>
            <person name="Kallberg Y."/>
            <person name="Tangrot J."/>
            <person name="Rosling A."/>
        </authorList>
    </citation>
    <scope>NUCLEOTIDE SEQUENCE</scope>
    <source>
        <strain evidence="1">MA461A</strain>
    </source>
</reference>
<proteinExistence type="predicted"/>
<accession>A0ACA9NSR9</accession>